<evidence type="ECO:0008006" key="3">
    <source>
        <dbReference type="Google" id="ProtNLM"/>
    </source>
</evidence>
<comment type="caution">
    <text evidence="1">The sequence shown here is derived from an EMBL/GenBank/DDBJ whole genome shotgun (WGS) entry which is preliminary data.</text>
</comment>
<organism evidence="1 2">
    <name type="scientific">Dipteronia dyeriana</name>
    <dbReference type="NCBI Taxonomy" id="168575"/>
    <lineage>
        <taxon>Eukaryota</taxon>
        <taxon>Viridiplantae</taxon>
        <taxon>Streptophyta</taxon>
        <taxon>Embryophyta</taxon>
        <taxon>Tracheophyta</taxon>
        <taxon>Spermatophyta</taxon>
        <taxon>Magnoliopsida</taxon>
        <taxon>eudicotyledons</taxon>
        <taxon>Gunneridae</taxon>
        <taxon>Pentapetalae</taxon>
        <taxon>rosids</taxon>
        <taxon>malvids</taxon>
        <taxon>Sapindales</taxon>
        <taxon>Sapindaceae</taxon>
        <taxon>Hippocastanoideae</taxon>
        <taxon>Acereae</taxon>
        <taxon>Dipteronia</taxon>
    </lineage>
</organism>
<dbReference type="InterPro" id="IPR052035">
    <property type="entry name" value="ZnF_BED_domain_contain"/>
</dbReference>
<dbReference type="SUPFAM" id="SSF53098">
    <property type="entry name" value="Ribonuclease H-like"/>
    <property type="match status" value="1"/>
</dbReference>
<proteinExistence type="predicted"/>
<accession>A0AAD9U789</accession>
<dbReference type="Proteomes" id="UP001280121">
    <property type="component" value="Unassembled WGS sequence"/>
</dbReference>
<gene>
    <name evidence="1" type="ORF">Ddye_016221</name>
</gene>
<sequence>MILMHDYPLKMVEPEGFRDYTRSLHPLFKPISRITARRDIMSMYEIERKSLLTMLGKIPGRIAITSYMWTTSNQKRGYMTVMSHFIDNSWQLQSRLLRFMYVPCPHNAENLSTALMNSLLDWNIDRKLSTLTLDNCSTNNSMIDILLGRLSPSSLIMNGRLFNMRYAAHILNLIVKCGLDVIEFGIERIRDSVAFLTATPKGWRNLRRLQIF</sequence>
<evidence type="ECO:0000313" key="1">
    <source>
        <dbReference type="EMBL" id="KAK2648732.1"/>
    </source>
</evidence>
<dbReference type="PANTHER" id="PTHR46481">
    <property type="entry name" value="ZINC FINGER BED DOMAIN-CONTAINING PROTEIN 4"/>
    <property type="match status" value="1"/>
</dbReference>
<keyword evidence="2" id="KW-1185">Reference proteome</keyword>
<reference evidence="1" key="1">
    <citation type="journal article" date="2023" name="Plant J.">
        <title>Genome sequences and population genomics provide insights into the demographic history, inbreeding, and mutation load of two 'living fossil' tree species of Dipteronia.</title>
        <authorList>
            <person name="Feng Y."/>
            <person name="Comes H.P."/>
            <person name="Chen J."/>
            <person name="Zhu S."/>
            <person name="Lu R."/>
            <person name="Zhang X."/>
            <person name="Li P."/>
            <person name="Qiu J."/>
            <person name="Olsen K.M."/>
            <person name="Qiu Y."/>
        </authorList>
    </citation>
    <scope>NUCLEOTIDE SEQUENCE</scope>
    <source>
        <strain evidence="1">KIB01</strain>
    </source>
</reference>
<dbReference type="PANTHER" id="PTHR46481:SF11">
    <property type="entry name" value="ZINC FINGER BED DOMAIN-CONTAINING PROTEIN RICESLEEPER 2-LIKE"/>
    <property type="match status" value="1"/>
</dbReference>
<protein>
    <recommendedName>
        <fullName evidence="3">AC transposase</fullName>
    </recommendedName>
</protein>
<evidence type="ECO:0000313" key="2">
    <source>
        <dbReference type="Proteomes" id="UP001280121"/>
    </source>
</evidence>
<dbReference type="AlphaFoldDB" id="A0AAD9U789"/>
<dbReference type="InterPro" id="IPR012337">
    <property type="entry name" value="RNaseH-like_sf"/>
</dbReference>
<dbReference type="EMBL" id="JANJYI010000005">
    <property type="protein sequence ID" value="KAK2648732.1"/>
    <property type="molecule type" value="Genomic_DNA"/>
</dbReference>
<name>A0AAD9U789_9ROSI</name>